<dbReference type="InterPro" id="IPR036396">
    <property type="entry name" value="Cyt_P450_sf"/>
</dbReference>
<organism evidence="7 8">
    <name type="scientific">Streptomyces guryensis</name>
    <dbReference type="NCBI Taxonomy" id="2886947"/>
    <lineage>
        <taxon>Bacteria</taxon>
        <taxon>Bacillati</taxon>
        <taxon>Actinomycetota</taxon>
        <taxon>Actinomycetes</taxon>
        <taxon>Kitasatosporales</taxon>
        <taxon>Streptomycetaceae</taxon>
        <taxon>Streptomyces</taxon>
    </lineage>
</organism>
<dbReference type="InterPro" id="IPR001128">
    <property type="entry name" value="Cyt_P450"/>
</dbReference>
<keyword evidence="5" id="KW-0408">Iron</keyword>
<dbReference type="Proteomes" id="UP001108029">
    <property type="component" value="Unassembled WGS sequence"/>
</dbReference>
<dbReference type="EMBL" id="JAJSBI010000011">
    <property type="protein sequence ID" value="MCD9876574.1"/>
    <property type="molecule type" value="Genomic_DNA"/>
</dbReference>
<dbReference type="FunFam" id="1.10.630.10:FF:000018">
    <property type="entry name" value="Cytochrome P450 monooxygenase"/>
    <property type="match status" value="1"/>
</dbReference>
<protein>
    <submittedName>
        <fullName evidence="7">Cytochrome P450</fullName>
    </submittedName>
</protein>
<dbReference type="SUPFAM" id="SSF48264">
    <property type="entry name" value="Cytochrome P450"/>
    <property type="match status" value="1"/>
</dbReference>
<evidence type="ECO:0000313" key="7">
    <source>
        <dbReference type="EMBL" id="MCD9876574.1"/>
    </source>
</evidence>
<gene>
    <name evidence="7" type="ORF">LJ657_23620</name>
</gene>
<dbReference type="PRINTS" id="PR00359">
    <property type="entry name" value="BP450"/>
</dbReference>
<evidence type="ECO:0000256" key="1">
    <source>
        <dbReference type="ARBA" id="ARBA00010617"/>
    </source>
</evidence>
<evidence type="ECO:0000256" key="5">
    <source>
        <dbReference type="ARBA" id="ARBA00023004"/>
    </source>
</evidence>
<proteinExistence type="inferred from homology"/>
<dbReference type="Gene3D" id="1.10.630.10">
    <property type="entry name" value="Cytochrome P450"/>
    <property type="match status" value="1"/>
</dbReference>
<keyword evidence="6" id="KW-0503">Monooxygenase</keyword>
<evidence type="ECO:0000256" key="2">
    <source>
        <dbReference type="ARBA" id="ARBA00022617"/>
    </source>
</evidence>
<keyword evidence="4" id="KW-0560">Oxidoreductase</keyword>
<dbReference type="GO" id="GO:0016705">
    <property type="term" value="F:oxidoreductase activity, acting on paired donors, with incorporation or reduction of molecular oxygen"/>
    <property type="evidence" value="ECO:0007669"/>
    <property type="project" value="InterPro"/>
</dbReference>
<keyword evidence="2" id="KW-0349">Heme</keyword>
<comment type="caution">
    <text evidence="7">The sequence shown here is derived from an EMBL/GenBank/DDBJ whole genome shotgun (WGS) entry which is preliminary data.</text>
</comment>
<dbReference type="InterPro" id="IPR002397">
    <property type="entry name" value="Cyt_P450_B"/>
</dbReference>
<keyword evidence="8" id="KW-1185">Reference proteome</keyword>
<dbReference type="PANTHER" id="PTHR46696:SF1">
    <property type="entry name" value="CYTOCHROME P450 YJIB-RELATED"/>
    <property type="match status" value="1"/>
</dbReference>
<dbReference type="GO" id="GO:0004497">
    <property type="term" value="F:monooxygenase activity"/>
    <property type="evidence" value="ECO:0007669"/>
    <property type="project" value="UniProtKB-KW"/>
</dbReference>
<evidence type="ECO:0000256" key="3">
    <source>
        <dbReference type="ARBA" id="ARBA00022723"/>
    </source>
</evidence>
<accession>A0A9Q3VS24</accession>
<evidence type="ECO:0000313" key="8">
    <source>
        <dbReference type="Proteomes" id="UP001108029"/>
    </source>
</evidence>
<sequence>MGAIPEIDLSDPAVVSDPFTVYGRAREQSPLARLLKPGLGPVWALTRFEDAKAMLTDVRFEMNANSYVRPDVPELQQQENIQQVDGPKHARLRRLVSPPFTARRTAEFRPALQRTVESLLDDLAGQADGEPVDLLAHFARPLAVHVACELVGVAPEDYDTWRTYAEAVAVGYGPEFRQAVPGIARAATETVARSRREGARGLLAELLGTDAEDQDDRLTDAELITLVWHLVLAGQGPAHLIANSVEILLQHPDQLAELRADESLMPGAVEELTRMYGPQVLTLPRYAREDVEIAGVTIPRGDRICAVLASANRDPRVFEDPDRLDFRRPPGRPAHLGYSHGSHFCLGAASARAQTEAALSTLLRRFPKLALAEGDTLRVPNSEFWRSTALLVTL</sequence>
<comment type="similarity">
    <text evidence="1">Belongs to the cytochrome P450 family.</text>
</comment>
<name>A0A9Q3VS24_9ACTN</name>
<keyword evidence="3" id="KW-0479">Metal-binding</keyword>
<dbReference type="RefSeq" id="WP_232650721.1">
    <property type="nucleotide sequence ID" value="NZ_JAJSBI010000011.1"/>
</dbReference>
<evidence type="ECO:0000256" key="4">
    <source>
        <dbReference type="ARBA" id="ARBA00023002"/>
    </source>
</evidence>
<dbReference type="GO" id="GO:0020037">
    <property type="term" value="F:heme binding"/>
    <property type="evidence" value="ECO:0007669"/>
    <property type="project" value="InterPro"/>
</dbReference>
<dbReference type="Pfam" id="PF00067">
    <property type="entry name" value="p450"/>
    <property type="match status" value="1"/>
</dbReference>
<evidence type="ECO:0000256" key="6">
    <source>
        <dbReference type="ARBA" id="ARBA00023033"/>
    </source>
</evidence>
<reference evidence="7" key="1">
    <citation type="submission" date="2021-12" db="EMBL/GenBank/DDBJ databases">
        <authorList>
            <person name="Lee J.-H."/>
            <person name="Kim S.-B."/>
        </authorList>
    </citation>
    <scope>NUCLEOTIDE SEQUENCE</scope>
    <source>
        <strain evidence="7">NR30</strain>
    </source>
</reference>
<dbReference type="GO" id="GO:0005506">
    <property type="term" value="F:iron ion binding"/>
    <property type="evidence" value="ECO:0007669"/>
    <property type="project" value="InterPro"/>
</dbReference>
<dbReference type="PANTHER" id="PTHR46696">
    <property type="entry name" value="P450, PUTATIVE (EUROFUNG)-RELATED"/>
    <property type="match status" value="1"/>
</dbReference>
<dbReference type="AlphaFoldDB" id="A0A9Q3VS24"/>